<dbReference type="SUPFAM" id="SSF54991">
    <property type="entry name" value="Anticodon-binding domain of PheRS"/>
    <property type="match status" value="1"/>
</dbReference>
<comment type="similarity">
    <text evidence="2 15">Belongs to the phenylalanyl-tRNA synthetase beta subunit family. Type 1 subfamily.</text>
</comment>
<dbReference type="Pfam" id="PF03484">
    <property type="entry name" value="B5"/>
    <property type="match status" value="1"/>
</dbReference>
<dbReference type="SMART" id="SM00896">
    <property type="entry name" value="FDX-ACB"/>
    <property type="match status" value="1"/>
</dbReference>
<evidence type="ECO:0000256" key="6">
    <source>
        <dbReference type="ARBA" id="ARBA00022598"/>
    </source>
</evidence>
<dbReference type="SUPFAM" id="SSF46955">
    <property type="entry name" value="Putative DNA-binding domain"/>
    <property type="match status" value="1"/>
</dbReference>
<dbReference type="InterPro" id="IPR002547">
    <property type="entry name" value="tRNA-bd_dom"/>
</dbReference>
<comment type="caution">
    <text evidence="15">Lacks conserved residue(s) required for the propagation of feature annotation.</text>
</comment>
<dbReference type="AlphaFoldDB" id="A0A6J4INJ7"/>
<dbReference type="Gene3D" id="2.40.50.140">
    <property type="entry name" value="Nucleic acid-binding proteins"/>
    <property type="match status" value="1"/>
</dbReference>
<feature type="domain" description="FDX-ACB" evidence="18">
    <location>
        <begin position="704"/>
        <end position="797"/>
    </location>
</feature>
<keyword evidence="4 15" id="KW-0963">Cytoplasm</keyword>
<dbReference type="InterPro" id="IPR009061">
    <property type="entry name" value="DNA-bd_dom_put_sf"/>
</dbReference>
<dbReference type="InterPro" id="IPR045060">
    <property type="entry name" value="Phe-tRNA-ligase_IIc_bsu"/>
</dbReference>
<dbReference type="PANTHER" id="PTHR10947:SF0">
    <property type="entry name" value="PHENYLALANINE--TRNA LIGASE BETA SUBUNIT"/>
    <property type="match status" value="1"/>
</dbReference>
<dbReference type="Pfam" id="PF17759">
    <property type="entry name" value="tRNA_synthFbeta"/>
    <property type="match status" value="1"/>
</dbReference>
<feature type="binding site" evidence="15">
    <location>
        <position position="461"/>
    </location>
    <ligand>
        <name>Mg(2+)</name>
        <dbReference type="ChEBI" id="CHEBI:18420"/>
        <note>shared with alpha subunit</note>
    </ligand>
</feature>
<accession>A0A6J4INJ7</accession>
<dbReference type="InterPro" id="IPR045864">
    <property type="entry name" value="aa-tRNA-synth_II/BPL/LPL"/>
</dbReference>
<evidence type="ECO:0000256" key="14">
    <source>
        <dbReference type="ARBA" id="ARBA00049255"/>
    </source>
</evidence>
<dbReference type="InterPro" id="IPR005147">
    <property type="entry name" value="tRNA_synthase_B5-dom"/>
</dbReference>
<protein>
    <recommendedName>
        <fullName evidence="15">Phenylalanine--tRNA ligase beta subunit</fullName>
        <ecNumber evidence="15">6.1.1.20</ecNumber>
    </recommendedName>
    <alternativeName>
        <fullName evidence="15">Phenylalanyl-tRNA synthetase beta subunit</fullName>
        <shortName evidence="15">PheRS</shortName>
    </alternativeName>
</protein>
<evidence type="ECO:0000256" key="1">
    <source>
        <dbReference type="ARBA" id="ARBA00004496"/>
    </source>
</evidence>
<evidence type="ECO:0000256" key="16">
    <source>
        <dbReference type="PROSITE-ProRule" id="PRU00209"/>
    </source>
</evidence>
<dbReference type="Pfam" id="PF03483">
    <property type="entry name" value="B3_4"/>
    <property type="match status" value="1"/>
</dbReference>
<evidence type="ECO:0000256" key="11">
    <source>
        <dbReference type="ARBA" id="ARBA00022884"/>
    </source>
</evidence>
<dbReference type="InterPro" id="IPR020825">
    <property type="entry name" value="Phe-tRNA_synthase-like_B3/B4"/>
</dbReference>
<dbReference type="CDD" id="cd00769">
    <property type="entry name" value="PheRS_beta_core"/>
    <property type="match status" value="1"/>
</dbReference>
<dbReference type="PROSITE" id="PS50886">
    <property type="entry name" value="TRBD"/>
    <property type="match status" value="1"/>
</dbReference>
<keyword evidence="5 16" id="KW-0820">tRNA-binding</keyword>
<dbReference type="SUPFAM" id="SSF55681">
    <property type="entry name" value="Class II aaRS and biotin synthetases"/>
    <property type="match status" value="1"/>
</dbReference>
<evidence type="ECO:0000256" key="10">
    <source>
        <dbReference type="ARBA" id="ARBA00022842"/>
    </source>
</evidence>
<keyword evidence="10 15" id="KW-0460">Magnesium</keyword>
<evidence type="ECO:0000256" key="8">
    <source>
        <dbReference type="ARBA" id="ARBA00022741"/>
    </source>
</evidence>
<dbReference type="GO" id="GO:0005524">
    <property type="term" value="F:ATP binding"/>
    <property type="evidence" value="ECO:0007669"/>
    <property type="project" value="UniProtKB-UniRule"/>
</dbReference>
<dbReference type="Pfam" id="PF03147">
    <property type="entry name" value="FDX-ACB"/>
    <property type="match status" value="1"/>
</dbReference>
<name>A0A6J4INJ7_9ACTN</name>
<dbReference type="GO" id="GO:0006432">
    <property type="term" value="P:phenylalanyl-tRNA aminoacylation"/>
    <property type="evidence" value="ECO:0007669"/>
    <property type="project" value="UniProtKB-UniRule"/>
</dbReference>
<sequence length="798" mass="84473">MRVPLSWLRDYAPFDLEPTELGRVFDDLGMVVEGVEHVGGGLDHVVVGRVVEIELIPKAAKIRKVLVDDGTGDPVQVVCGAWNFEEGAKVAFAQVGAVLPGDFRIGVRKAMGVESRGMICSAKELDLGEDASGIMVLSADAPSPGTPLREALGIESDVVYDLAIEGNRPDANCITGVARDAAARLGLPFALPGAAVATGAADSVSENGLASIRVDAPRLCPRFTATVLTGVTVGESPAWLQHRLRLAGMRPINNVVDASNYVMLELGQPTHPYDLAKLAGRGLVVRGAEVGEVVRTLDGVDRRVGDGEDCLICDATGEPVGVAGIMGGASSEIDSDTTEVLLEAAAFDPMAIARTSKRLGLRSEASARFEKGTDPSGIDRSVARFCELVGTGQISGPMLDDRSGLQPRQPITVRVARVNSLLGTGLDGATIAGYLEPIGFVSHQADTAGVLDVLPPSFRPDVELEINVIEEVARHHGYAKIVRRVPRSPEAGRLTTFQRERRLVRQILVGAGVDEALTPSLVGPGDLERAGQHDSVIRAESPMIQEESILRTSMLPGLLRTLAFNAARRTADVAFFEIGKVFHVPSGDVGRQGLDATLPDEHERLAAALGGSRGGAPAAKRLWDTLVEGLRLANVTLEATESPGLHPGRTARIHLSGVPVGQVGEVDPSVSEAWGVEGRVGWIEVDLLGLVAAPRRSMEEQPLSRFPSSDIDLAFLVPDAVPAAEVEASVRKAGGDLLVDLRLFDVYRGERLQPGVRSLAYRLRFCALDRTLTDADVAAARSSVISSVEQAHGAALRG</sequence>
<proteinExistence type="inferred from homology"/>
<dbReference type="EC" id="6.1.1.20" evidence="15"/>
<dbReference type="PANTHER" id="PTHR10947">
    <property type="entry name" value="PHENYLALANYL-TRNA SYNTHETASE BETA CHAIN AND LEUCINE-RICH REPEAT-CONTAINING PROTEIN 47"/>
    <property type="match status" value="1"/>
</dbReference>
<dbReference type="InterPro" id="IPR005121">
    <property type="entry name" value="Fdx_antiC-bd"/>
</dbReference>
<dbReference type="InterPro" id="IPR004532">
    <property type="entry name" value="Phe-tRNA-ligase_IIc_bsu_bact"/>
</dbReference>
<dbReference type="InterPro" id="IPR033714">
    <property type="entry name" value="tRNA_bind_bactPheRS"/>
</dbReference>
<dbReference type="Gene3D" id="3.30.56.10">
    <property type="match status" value="2"/>
</dbReference>
<keyword evidence="13 15" id="KW-0030">Aminoacyl-tRNA synthetase</keyword>
<dbReference type="PROSITE" id="PS51483">
    <property type="entry name" value="B5"/>
    <property type="match status" value="1"/>
</dbReference>
<dbReference type="Gene3D" id="3.30.930.10">
    <property type="entry name" value="Bira Bifunctional Protein, Domain 2"/>
    <property type="match status" value="1"/>
</dbReference>
<comment type="subcellular location">
    <subcellularLocation>
        <location evidence="1 15">Cytoplasm</location>
    </subcellularLocation>
</comment>
<dbReference type="CDD" id="cd02796">
    <property type="entry name" value="tRNA_bind_bactPheRS"/>
    <property type="match status" value="1"/>
</dbReference>
<evidence type="ECO:0000256" key="12">
    <source>
        <dbReference type="ARBA" id="ARBA00022917"/>
    </source>
</evidence>
<dbReference type="FunFam" id="2.40.50.140:FF:000045">
    <property type="entry name" value="Phenylalanine--tRNA ligase beta subunit"/>
    <property type="match status" value="1"/>
</dbReference>
<evidence type="ECO:0000256" key="15">
    <source>
        <dbReference type="HAMAP-Rule" id="MF_00283"/>
    </source>
</evidence>
<keyword evidence="9 15" id="KW-0067">ATP-binding</keyword>
<comment type="subunit">
    <text evidence="3 15">Tetramer of two alpha and two beta subunits.</text>
</comment>
<evidence type="ECO:0000313" key="20">
    <source>
        <dbReference type="EMBL" id="CAA9254646.1"/>
    </source>
</evidence>
<evidence type="ECO:0000256" key="4">
    <source>
        <dbReference type="ARBA" id="ARBA00022490"/>
    </source>
</evidence>
<dbReference type="InterPro" id="IPR036690">
    <property type="entry name" value="Fdx_antiC-bd_sf"/>
</dbReference>
<dbReference type="InterPro" id="IPR041616">
    <property type="entry name" value="PheRS_beta_core"/>
</dbReference>
<organism evidence="20">
    <name type="scientific">uncultured Acidimicrobiales bacterium</name>
    <dbReference type="NCBI Taxonomy" id="310071"/>
    <lineage>
        <taxon>Bacteria</taxon>
        <taxon>Bacillati</taxon>
        <taxon>Actinomycetota</taxon>
        <taxon>Acidimicrobiia</taxon>
        <taxon>Acidimicrobiales</taxon>
        <taxon>environmental samples</taxon>
    </lineage>
</organism>
<comment type="cofactor">
    <cofactor evidence="15">
        <name>Mg(2+)</name>
        <dbReference type="ChEBI" id="CHEBI:18420"/>
    </cofactor>
    <text evidence="15">Binds 2 magnesium ions per tetramer.</text>
</comment>
<feature type="binding site" evidence="15">
    <location>
        <position position="471"/>
    </location>
    <ligand>
        <name>Mg(2+)</name>
        <dbReference type="ChEBI" id="CHEBI:18420"/>
        <note>shared with alpha subunit</note>
    </ligand>
</feature>
<evidence type="ECO:0000256" key="9">
    <source>
        <dbReference type="ARBA" id="ARBA00022840"/>
    </source>
</evidence>
<evidence type="ECO:0000256" key="13">
    <source>
        <dbReference type="ARBA" id="ARBA00023146"/>
    </source>
</evidence>
<keyword evidence="6 15" id="KW-0436">Ligase</keyword>
<dbReference type="SUPFAM" id="SSF56037">
    <property type="entry name" value="PheT/TilS domain"/>
    <property type="match status" value="1"/>
</dbReference>
<comment type="catalytic activity">
    <reaction evidence="14 15">
        <text>tRNA(Phe) + L-phenylalanine + ATP = L-phenylalanyl-tRNA(Phe) + AMP + diphosphate + H(+)</text>
        <dbReference type="Rhea" id="RHEA:19413"/>
        <dbReference type="Rhea" id="RHEA-COMP:9668"/>
        <dbReference type="Rhea" id="RHEA-COMP:9699"/>
        <dbReference type="ChEBI" id="CHEBI:15378"/>
        <dbReference type="ChEBI" id="CHEBI:30616"/>
        <dbReference type="ChEBI" id="CHEBI:33019"/>
        <dbReference type="ChEBI" id="CHEBI:58095"/>
        <dbReference type="ChEBI" id="CHEBI:78442"/>
        <dbReference type="ChEBI" id="CHEBI:78531"/>
        <dbReference type="ChEBI" id="CHEBI:456215"/>
        <dbReference type="EC" id="6.1.1.20"/>
    </reaction>
</comment>
<evidence type="ECO:0000259" key="19">
    <source>
        <dbReference type="PROSITE" id="PS51483"/>
    </source>
</evidence>
<dbReference type="SMART" id="SM00873">
    <property type="entry name" value="B3_4"/>
    <property type="match status" value="1"/>
</dbReference>
<keyword evidence="12 15" id="KW-0648">Protein biosynthesis</keyword>
<dbReference type="Gene3D" id="3.30.70.380">
    <property type="entry name" value="Ferrodoxin-fold anticodon-binding domain"/>
    <property type="match status" value="1"/>
</dbReference>
<dbReference type="GO" id="GO:0009328">
    <property type="term" value="C:phenylalanine-tRNA ligase complex"/>
    <property type="evidence" value="ECO:0007669"/>
    <property type="project" value="TreeGrafter"/>
</dbReference>
<reference evidence="20" key="1">
    <citation type="submission" date="2020-02" db="EMBL/GenBank/DDBJ databases">
        <authorList>
            <person name="Meier V. D."/>
        </authorList>
    </citation>
    <scope>NUCLEOTIDE SEQUENCE</scope>
    <source>
        <strain evidence="20">AVDCRST_MAG50</strain>
    </source>
</reference>
<dbReference type="GO" id="GO:0000287">
    <property type="term" value="F:magnesium ion binding"/>
    <property type="evidence" value="ECO:0007669"/>
    <property type="project" value="UniProtKB-UniRule"/>
</dbReference>
<dbReference type="InterPro" id="IPR005146">
    <property type="entry name" value="B3/B4_tRNA-bd"/>
</dbReference>
<keyword evidence="7 15" id="KW-0479">Metal-binding</keyword>
<dbReference type="SMART" id="SM00874">
    <property type="entry name" value="B5"/>
    <property type="match status" value="1"/>
</dbReference>
<dbReference type="GO" id="GO:0000049">
    <property type="term" value="F:tRNA binding"/>
    <property type="evidence" value="ECO:0007669"/>
    <property type="project" value="UniProtKB-UniRule"/>
</dbReference>
<evidence type="ECO:0000256" key="5">
    <source>
        <dbReference type="ARBA" id="ARBA00022555"/>
    </source>
</evidence>
<evidence type="ECO:0000256" key="2">
    <source>
        <dbReference type="ARBA" id="ARBA00008653"/>
    </source>
</evidence>
<dbReference type="FunFam" id="3.30.70.380:FF:000001">
    <property type="entry name" value="Phenylalanine--tRNA ligase beta subunit"/>
    <property type="match status" value="1"/>
</dbReference>
<evidence type="ECO:0000256" key="3">
    <source>
        <dbReference type="ARBA" id="ARBA00011209"/>
    </source>
</evidence>
<keyword evidence="11 16" id="KW-0694">RNA-binding</keyword>
<dbReference type="PROSITE" id="PS51447">
    <property type="entry name" value="FDX_ACB"/>
    <property type="match status" value="1"/>
</dbReference>
<gene>
    <name evidence="15" type="primary">pheT</name>
    <name evidence="20" type="ORF">AVDCRST_MAG50-2364</name>
</gene>
<evidence type="ECO:0000259" key="17">
    <source>
        <dbReference type="PROSITE" id="PS50886"/>
    </source>
</evidence>
<dbReference type="GO" id="GO:0004826">
    <property type="term" value="F:phenylalanine-tRNA ligase activity"/>
    <property type="evidence" value="ECO:0007669"/>
    <property type="project" value="UniProtKB-UniRule"/>
</dbReference>
<dbReference type="HAMAP" id="MF_00283">
    <property type="entry name" value="Phe_tRNA_synth_beta1"/>
    <property type="match status" value="1"/>
</dbReference>
<feature type="domain" description="TRNA-binding" evidence="17">
    <location>
        <begin position="39"/>
        <end position="149"/>
    </location>
</feature>
<evidence type="ECO:0000256" key="7">
    <source>
        <dbReference type="ARBA" id="ARBA00022723"/>
    </source>
</evidence>
<dbReference type="Pfam" id="PF01588">
    <property type="entry name" value="tRNA_bind"/>
    <property type="match status" value="1"/>
</dbReference>
<dbReference type="NCBIfam" id="TIGR00472">
    <property type="entry name" value="pheT_bact"/>
    <property type="match status" value="1"/>
</dbReference>
<keyword evidence="8 15" id="KW-0547">Nucleotide-binding</keyword>
<feature type="domain" description="B5" evidence="19">
    <location>
        <begin position="406"/>
        <end position="483"/>
    </location>
</feature>
<evidence type="ECO:0000259" key="18">
    <source>
        <dbReference type="PROSITE" id="PS51447"/>
    </source>
</evidence>
<feature type="binding site" evidence="15">
    <location>
        <position position="470"/>
    </location>
    <ligand>
        <name>Mg(2+)</name>
        <dbReference type="ChEBI" id="CHEBI:18420"/>
        <note>shared with alpha subunit</note>
    </ligand>
</feature>
<dbReference type="InterPro" id="IPR012340">
    <property type="entry name" value="NA-bd_OB-fold"/>
</dbReference>
<dbReference type="Gene3D" id="3.50.40.10">
    <property type="entry name" value="Phenylalanyl-trna Synthetase, Chain B, domain 3"/>
    <property type="match status" value="1"/>
</dbReference>
<dbReference type="SUPFAM" id="SSF50249">
    <property type="entry name" value="Nucleic acid-binding proteins"/>
    <property type="match status" value="1"/>
</dbReference>
<dbReference type="EMBL" id="CADCTF010000115">
    <property type="protein sequence ID" value="CAA9254646.1"/>
    <property type="molecule type" value="Genomic_DNA"/>
</dbReference>